<keyword evidence="1" id="KW-0175">Coiled coil</keyword>
<dbReference type="EMBL" id="JAJVDC020000062">
    <property type="protein sequence ID" value="KAL1628529.1"/>
    <property type="molecule type" value="Genomic_DNA"/>
</dbReference>
<reference evidence="3 4" key="1">
    <citation type="submission" date="2024-02" db="EMBL/GenBank/DDBJ databases">
        <title>De novo assembly and annotation of 12 fungi associated with fruit tree decline syndrome in Ontario, Canada.</title>
        <authorList>
            <person name="Sulman M."/>
            <person name="Ellouze W."/>
            <person name="Ilyukhin E."/>
        </authorList>
    </citation>
    <scope>NUCLEOTIDE SEQUENCE [LARGE SCALE GENOMIC DNA]</scope>
    <source>
        <strain evidence="3 4">M1-105</strain>
    </source>
</reference>
<feature type="compositionally biased region" description="Basic and acidic residues" evidence="2">
    <location>
        <begin position="88"/>
        <end position="103"/>
    </location>
</feature>
<feature type="coiled-coil region" evidence="1">
    <location>
        <begin position="221"/>
        <end position="248"/>
    </location>
</feature>
<feature type="compositionally biased region" description="Basic and acidic residues" evidence="2">
    <location>
        <begin position="144"/>
        <end position="156"/>
    </location>
</feature>
<gene>
    <name evidence="3" type="ORF">SLS56_005874</name>
</gene>
<proteinExistence type="predicted"/>
<name>A0ABR3SU34_9PEZI</name>
<evidence type="ECO:0000313" key="3">
    <source>
        <dbReference type="EMBL" id="KAL1628529.1"/>
    </source>
</evidence>
<evidence type="ECO:0000256" key="2">
    <source>
        <dbReference type="SAM" id="MobiDB-lite"/>
    </source>
</evidence>
<comment type="caution">
    <text evidence="3">The sequence shown here is derived from an EMBL/GenBank/DDBJ whole genome shotgun (WGS) entry which is preliminary data.</text>
</comment>
<feature type="region of interest" description="Disordered" evidence="2">
    <location>
        <begin position="507"/>
        <end position="545"/>
    </location>
</feature>
<feature type="compositionally biased region" description="Basic and acidic residues" evidence="2">
    <location>
        <begin position="55"/>
        <end position="68"/>
    </location>
</feature>
<dbReference type="Proteomes" id="UP001521116">
    <property type="component" value="Unassembled WGS sequence"/>
</dbReference>
<feature type="region of interest" description="Disordered" evidence="2">
    <location>
        <begin position="400"/>
        <end position="424"/>
    </location>
</feature>
<feature type="compositionally biased region" description="Basic and acidic residues" evidence="2">
    <location>
        <begin position="112"/>
        <end position="131"/>
    </location>
</feature>
<organism evidence="3 4">
    <name type="scientific">Neofusicoccum ribis</name>
    <dbReference type="NCBI Taxonomy" id="45134"/>
    <lineage>
        <taxon>Eukaryota</taxon>
        <taxon>Fungi</taxon>
        <taxon>Dikarya</taxon>
        <taxon>Ascomycota</taxon>
        <taxon>Pezizomycotina</taxon>
        <taxon>Dothideomycetes</taxon>
        <taxon>Dothideomycetes incertae sedis</taxon>
        <taxon>Botryosphaeriales</taxon>
        <taxon>Botryosphaeriaceae</taxon>
        <taxon>Neofusicoccum</taxon>
    </lineage>
</organism>
<feature type="compositionally biased region" description="Polar residues" evidence="2">
    <location>
        <begin position="403"/>
        <end position="414"/>
    </location>
</feature>
<protein>
    <submittedName>
        <fullName evidence="3">Uncharacterized protein</fullName>
    </submittedName>
</protein>
<evidence type="ECO:0000313" key="4">
    <source>
        <dbReference type="Proteomes" id="UP001521116"/>
    </source>
</evidence>
<feature type="region of interest" description="Disordered" evidence="2">
    <location>
        <begin position="454"/>
        <end position="478"/>
    </location>
</feature>
<feature type="region of interest" description="Disordered" evidence="2">
    <location>
        <begin position="54"/>
        <end position="161"/>
    </location>
</feature>
<feature type="compositionally biased region" description="Polar residues" evidence="2">
    <location>
        <begin position="518"/>
        <end position="535"/>
    </location>
</feature>
<sequence>MDDPKSPKDNSAINNDKPQRPDDDNTNPFISFRRYADDQISSLMSSVMGLPAALSKEHERWHAARQDNDSEVTGSGKQEVWVKQWTSDSKRDGNGTEDQRQEEEASSWVKMWKPDGQEVKPEVTEDKDGGKTWHWSASWSWPPKDNRAPDDHRAADPDDAAQRQAIEEARHNAEKELQEVADMFRSWFGAEDSEEQQQNNQQQSRGDNLLDWIGLGEHASTEKRAELRRDMEDRINRLEDEFLNVRDSFSGFGRGPWSHLRLSDEAREGSQILQSLDNLHSTRQSFGFPMMRGWGHPLSYFLDYSNPRTRWVLEHPYSPAVLEADAIKNGVSAPRYADAFEDLMRAERGLPSRENDWERGLWPRSYRLLSNVYSRNPRTQDFWQNVEKGGEWYVPERRYGLPSSEQKQLESPSESAEPMTKDSDARDHMYERFLGTHTADPKTELDMYERFLGDSSSHHQSQSAGSTGKPTPSDIDVSASPILSTVTTTERNVAADGTVTTKVTLKKRFADGREETSETVNTSRGDSNTSSSCANKKSGGWFWSS</sequence>
<accession>A0ABR3SU34</accession>
<keyword evidence="4" id="KW-1185">Reference proteome</keyword>
<feature type="region of interest" description="Disordered" evidence="2">
    <location>
        <begin position="1"/>
        <end position="30"/>
    </location>
</feature>
<evidence type="ECO:0000256" key="1">
    <source>
        <dbReference type="SAM" id="Coils"/>
    </source>
</evidence>